<dbReference type="Proteomes" id="UP000561726">
    <property type="component" value="Unassembled WGS sequence"/>
</dbReference>
<protein>
    <submittedName>
        <fullName evidence="2">Uncharacterized protein</fullName>
    </submittedName>
</protein>
<evidence type="ECO:0000256" key="1">
    <source>
        <dbReference type="SAM" id="MobiDB-lite"/>
    </source>
</evidence>
<organism evidence="2 3">
    <name type="scientific">Cryobacterium roopkundense</name>
    <dbReference type="NCBI Taxonomy" id="1001240"/>
    <lineage>
        <taxon>Bacteria</taxon>
        <taxon>Bacillati</taxon>
        <taxon>Actinomycetota</taxon>
        <taxon>Actinomycetes</taxon>
        <taxon>Micrococcales</taxon>
        <taxon>Microbacteriaceae</taxon>
        <taxon>Cryobacterium</taxon>
    </lineage>
</organism>
<gene>
    <name evidence="2" type="ORF">BJ997_001095</name>
</gene>
<feature type="region of interest" description="Disordered" evidence="1">
    <location>
        <begin position="1"/>
        <end position="33"/>
    </location>
</feature>
<sequence length="33" mass="3554">MIVHRPEPIDPAALALPPTESIDITPYQEGPGQ</sequence>
<comment type="caution">
    <text evidence="2">The sequence shown here is derived from an EMBL/GenBank/DDBJ whole genome shotgun (WGS) entry which is preliminary data.</text>
</comment>
<reference evidence="2 3" key="1">
    <citation type="submission" date="2020-08" db="EMBL/GenBank/DDBJ databases">
        <title>Sequencing the genomes of 1000 actinobacteria strains.</title>
        <authorList>
            <person name="Klenk H.-P."/>
        </authorList>
    </citation>
    <scope>NUCLEOTIDE SEQUENCE [LARGE SCALE GENOMIC DNA]</scope>
    <source>
        <strain evidence="2 3">DSM 21065</strain>
    </source>
</reference>
<proteinExistence type="predicted"/>
<dbReference type="AlphaFoldDB" id="A0A7W8ZV83"/>
<accession>A0A7W8ZV83</accession>
<evidence type="ECO:0000313" key="3">
    <source>
        <dbReference type="Proteomes" id="UP000561726"/>
    </source>
</evidence>
<evidence type="ECO:0000313" key="2">
    <source>
        <dbReference type="EMBL" id="MBB5640547.1"/>
    </source>
</evidence>
<dbReference type="EMBL" id="JACHBQ010000001">
    <property type="protein sequence ID" value="MBB5640547.1"/>
    <property type="molecule type" value="Genomic_DNA"/>
</dbReference>
<name>A0A7W8ZV83_9MICO</name>